<evidence type="ECO:0000259" key="4">
    <source>
        <dbReference type="SMART" id="SM00737"/>
    </source>
</evidence>
<dbReference type="Pfam" id="PF02221">
    <property type="entry name" value="E1_DerP2_DerF2"/>
    <property type="match status" value="1"/>
</dbReference>
<gene>
    <name evidence="5" type="ORF">RUM43_000315</name>
</gene>
<evidence type="ECO:0000256" key="2">
    <source>
        <dbReference type="ARBA" id="ARBA00006370"/>
    </source>
</evidence>
<proteinExistence type="inferred from homology"/>
<dbReference type="FunFam" id="2.60.40.770:FF:000001">
    <property type="entry name" value="NPC intracellular cholesterol transporter 2"/>
    <property type="match status" value="1"/>
</dbReference>
<feature type="domain" description="MD-2-related lipid-recognition" evidence="4">
    <location>
        <begin position="2"/>
        <end position="104"/>
    </location>
</feature>
<dbReference type="SUPFAM" id="SSF81296">
    <property type="entry name" value="E set domains"/>
    <property type="match status" value="1"/>
</dbReference>
<accession>A0AAN8XNV3</accession>
<evidence type="ECO:0000256" key="3">
    <source>
        <dbReference type="ARBA" id="ARBA00022525"/>
    </source>
</evidence>
<evidence type="ECO:0000313" key="5">
    <source>
        <dbReference type="EMBL" id="KAK6644050.1"/>
    </source>
</evidence>
<dbReference type="SMART" id="SM00737">
    <property type="entry name" value="ML"/>
    <property type="match status" value="1"/>
</dbReference>
<sequence length="112" mass="12468">MPCELVSGKDVTTEISFTVSKEISEIKMMCNATALGVTISYPLPEANEGCNKLTNTYCPIEPNTDAELTLTMNVLKVFPRVEADLTFYLLDQDNEMISCFQVNTKVVAKKQH</sequence>
<dbReference type="EMBL" id="JAWJWE010000001">
    <property type="protein sequence ID" value="KAK6644050.1"/>
    <property type="molecule type" value="Genomic_DNA"/>
</dbReference>
<reference evidence="5 6" key="1">
    <citation type="submission" date="2023-10" db="EMBL/GenBank/DDBJ databases">
        <title>Genomes of two closely related lineages of the louse Polyplax serrata with different host specificities.</title>
        <authorList>
            <person name="Martinu J."/>
            <person name="Tarabai H."/>
            <person name="Stefka J."/>
            <person name="Hypsa V."/>
        </authorList>
    </citation>
    <scope>NUCLEOTIDE SEQUENCE [LARGE SCALE GENOMIC DNA]</scope>
    <source>
        <strain evidence="5">HR10_N</strain>
    </source>
</reference>
<protein>
    <recommendedName>
        <fullName evidence="4">MD-2-related lipid-recognition domain-containing protein</fullName>
    </recommendedName>
</protein>
<name>A0AAN8XNV3_POLSC</name>
<dbReference type="InterPro" id="IPR003172">
    <property type="entry name" value="ML_dom"/>
</dbReference>
<comment type="subcellular location">
    <subcellularLocation>
        <location evidence="1">Secreted</location>
    </subcellularLocation>
</comment>
<evidence type="ECO:0000313" key="6">
    <source>
        <dbReference type="Proteomes" id="UP001372834"/>
    </source>
</evidence>
<dbReference type="PANTHER" id="PTHR11306:SF36">
    <property type="entry name" value="NIEMANN-PICK TYPE C-2C-RELATED"/>
    <property type="match status" value="1"/>
</dbReference>
<keyword evidence="3" id="KW-0964">Secreted</keyword>
<dbReference type="AlphaFoldDB" id="A0AAN8XNV3"/>
<dbReference type="GO" id="GO:0032934">
    <property type="term" value="F:sterol binding"/>
    <property type="evidence" value="ECO:0007669"/>
    <property type="project" value="InterPro"/>
</dbReference>
<evidence type="ECO:0000256" key="1">
    <source>
        <dbReference type="ARBA" id="ARBA00004613"/>
    </source>
</evidence>
<comment type="caution">
    <text evidence="5">The sequence shown here is derived from an EMBL/GenBank/DDBJ whole genome shotgun (WGS) entry which is preliminary data.</text>
</comment>
<comment type="similarity">
    <text evidence="2">Belongs to the NPC2 family.</text>
</comment>
<dbReference type="InterPro" id="IPR014756">
    <property type="entry name" value="Ig_E-set"/>
</dbReference>
<dbReference type="Gene3D" id="2.60.40.770">
    <property type="match status" value="1"/>
</dbReference>
<dbReference type="Proteomes" id="UP001372834">
    <property type="component" value="Unassembled WGS sequence"/>
</dbReference>
<dbReference type="GO" id="GO:0005576">
    <property type="term" value="C:extracellular region"/>
    <property type="evidence" value="ECO:0007669"/>
    <property type="project" value="UniProtKB-SubCell"/>
</dbReference>
<dbReference type="PANTHER" id="PTHR11306">
    <property type="entry name" value="NIEMANN PICK TYPE C2 PROTEIN NPC2-RELATED"/>
    <property type="match status" value="1"/>
</dbReference>
<organism evidence="5 6">
    <name type="scientific">Polyplax serrata</name>
    <name type="common">Common mouse louse</name>
    <dbReference type="NCBI Taxonomy" id="468196"/>
    <lineage>
        <taxon>Eukaryota</taxon>
        <taxon>Metazoa</taxon>
        <taxon>Ecdysozoa</taxon>
        <taxon>Arthropoda</taxon>
        <taxon>Hexapoda</taxon>
        <taxon>Insecta</taxon>
        <taxon>Pterygota</taxon>
        <taxon>Neoptera</taxon>
        <taxon>Paraneoptera</taxon>
        <taxon>Psocodea</taxon>
        <taxon>Troctomorpha</taxon>
        <taxon>Phthiraptera</taxon>
        <taxon>Anoplura</taxon>
        <taxon>Polyplacidae</taxon>
        <taxon>Polyplax</taxon>
    </lineage>
</organism>
<dbReference type="GO" id="GO:0015918">
    <property type="term" value="P:sterol transport"/>
    <property type="evidence" value="ECO:0007669"/>
    <property type="project" value="InterPro"/>
</dbReference>
<dbReference type="InterPro" id="IPR039670">
    <property type="entry name" value="NPC2-like"/>
</dbReference>